<feature type="transmembrane region" description="Helical" evidence="12">
    <location>
        <begin position="166"/>
        <end position="185"/>
    </location>
</feature>
<dbReference type="GO" id="GO:0015293">
    <property type="term" value="F:symporter activity"/>
    <property type="evidence" value="ECO:0007669"/>
    <property type="project" value="TreeGrafter"/>
</dbReference>
<feature type="transmembrane region" description="Helical" evidence="12">
    <location>
        <begin position="287"/>
        <end position="308"/>
    </location>
</feature>
<keyword evidence="9 12" id="KW-0472">Membrane</keyword>
<evidence type="ECO:0000256" key="4">
    <source>
        <dbReference type="ARBA" id="ARBA00022475"/>
    </source>
</evidence>
<evidence type="ECO:0000256" key="11">
    <source>
        <dbReference type="RuleBase" id="RU362091"/>
    </source>
</evidence>
<evidence type="ECO:0000256" key="5">
    <source>
        <dbReference type="ARBA" id="ARBA00022692"/>
    </source>
</evidence>
<name>A0A834R3P3_SARSC</name>
<keyword evidence="10" id="KW-0739">Sodium transport</keyword>
<dbReference type="OrthoDB" id="6132759at2759"/>
<keyword evidence="3" id="KW-0813">Transport</keyword>
<dbReference type="EnsemblMetazoa" id="SSS_6426s_mrna">
    <property type="protein sequence ID" value="KAF7489476.1"/>
    <property type="gene ID" value="SSS_6426"/>
</dbReference>
<dbReference type="PROSITE" id="PS50283">
    <property type="entry name" value="NA_SOLUT_SYMP_3"/>
    <property type="match status" value="1"/>
</dbReference>
<feature type="transmembrane region" description="Helical" evidence="12">
    <location>
        <begin position="395"/>
        <end position="416"/>
    </location>
</feature>
<dbReference type="InterPro" id="IPR001734">
    <property type="entry name" value="Na/solute_symporter"/>
</dbReference>
<keyword evidence="8" id="KW-0406">Ion transport</keyword>
<dbReference type="EMBL" id="WVUK01000064">
    <property type="protein sequence ID" value="KAF7489476.1"/>
    <property type="molecule type" value="Genomic_DNA"/>
</dbReference>
<protein>
    <submittedName>
        <fullName evidence="13">Putative sodium-dependent multivitamin transporter</fullName>
    </submittedName>
</protein>
<evidence type="ECO:0000256" key="8">
    <source>
        <dbReference type="ARBA" id="ARBA00023065"/>
    </source>
</evidence>
<evidence type="ECO:0000313" key="15">
    <source>
        <dbReference type="Proteomes" id="UP000070412"/>
    </source>
</evidence>
<dbReference type="GO" id="GO:0005886">
    <property type="term" value="C:plasma membrane"/>
    <property type="evidence" value="ECO:0007669"/>
    <property type="project" value="UniProtKB-SubCell"/>
</dbReference>
<dbReference type="PANTHER" id="PTHR42985">
    <property type="entry name" value="SODIUM-COUPLED MONOCARBOXYLATE TRANSPORTER"/>
    <property type="match status" value="1"/>
</dbReference>
<feature type="transmembrane region" description="Helical" evidence="12">
    <location>
        <begin position="428"/>
        <end position="449"/>
    </location>
</feature>
<feature type="transmembrane region" description="Helical" evidence="12">
    <location>
        <begin position="60"/>
        <end position="80"/>
    </location>
</feature>
<organism evidence="13">
    <name type="scientific">Sarcoptes scabiei</name>
    <name type="common">Itch mite</name>
    <name type="synonym">Acarus scabiei</name>
    <dbReference type="NCBI Taxonomy" id="52283"/>
    <lineage>
        <taxon>Eukaryota</taxon>
        <taxon>Metazoa</taxon>
        <taxon>Ecdysozoa</taxon>
        <taxon>Arthropoda</taxon>
        <taxon>Chelicerata</taxon>
        <taxon>Arachnida</taxon>
        <taxon>Acari</taxon>
        <taxon>Acariformes</taxon>
        <taxon>Sarcoptiformes</taxon>
        <taxon>Astigmata</taxon>
        <taxon>Psoroptidia</taxon>
        <taxon>Sarcoptoidea</taxon>
        <taxon>Sarcoptidae</taxon>
        <taxon>Sarcoptinae</taxon>
        <taxon>Sarcoptes</taxon>
    </lineage>
</organism>
<proteinExistence type="inferred from homology"/>
<dbReference type="PANTHER" id="PTHR42985:SF40">
    <property type="entry name" value="LD47995P-RELATED"/>
    <property type="match status" value="1"/>
</dbReference>
<reference evidence="13" key="2">
    <citation type="submission" date="2020-01" db="EMBL/GenBank/DDBJ databases">
        <authorList>
            <person name="Korhonen P.K.K."/>
            <person name="Guangxu M.G."/>
            <person name="Wang T.W."/>
            <person name="Stroehlein A.J.S."/>
            <person name="Young N.D."/>
            <person name="Ang C.-S.A."/>
            <person name="Fernando D.W.F."/>
            <person name="Lu H.L."/>
            <person name="Taylor S.T."/>
            <person name="Ehtesham M.E.M."/>
            <person name="Najaraj S.H.N."/>
            <person name="Harsha G.H.G."/>
            <person name="Madugundu A.M."/>
            <person name="Renuse S.R."/>
            <person name="Holt D.H."/>
            <person name="Pandey A.P."/>
            <person name="Papenfuss A.P."/>
            <person name="Gasser R.B.G."/>
            <person name="Fischer K.F."/>
        </authorList>
    </citation>
    <scope>NUCLEOTIDE SEQUENCE</scope>
    <source>
        <strain evidence="13">SSS_KF_BRIS2020</strain>
    </source>
</reference>
<dbReference type="GO" id="GO:0006814">
    <property type="term" value="P:sodium ion transport"/>
    <property type="evidence" value="ECO:0007669"/>
    <property type="project" value="UniProtKB-KW"/>
</dbReference>
<keyword evidence="5 12" id="KW-0812">Transmembrane</keyword>
<evidence type="ECO:0000256" key="9">
    <source>
        <dbReference type="ARBA" id="ARBA00023136"/>
    </source>
</evidence>
<evidence type="ECO:0000256" key="6">
    <source>
        <dbReference type="ARBA" id="ARBA00022989"/>
    </source>
</evidence>
<keyword evidence="7" id="KW-0915">Sodium</keyword>
<feature type="transmembrane region" description="Helical" evidence="12">
    <location>
        <begin position="337"/>
        <end position="357"/>
    </location>
</feature>
<sequence length="506" mass="56493">MNKSDMNLVKENSDHLQWQDYFVFIAMLLISLLIGIYHRFSGGRQRTTAEYLLADSSMSVWPVAFSLMASFMSAITLLGVSSEIYFYGTQFIVINLSYAIGTPITAFVFLPVFYKLKLTSVYEYLEIRFNRTIRVLVSIIFMIQMIFYNSIVLYAPALVLSAVTGVSRWTAIISVGLVCTIYCTIGGMKAVLWTDVFQSILMFTAMLVIIIKGSIDVGGLDVVFDRAKLGSRLEFFNIDPDPTVRHTFWSLTIGGLFIYLSIYGVNQTQVQRLMTVKNIRQSQKAMFLSWPLTSLISLTTALTGLVIYANFYKDDPLKCGHITKPDQLLPYYAVSKLSAYPGLPGLIIAGIFSGSLSTHEEFFKSNEIIITKLLTLLYGLICLILTVLADRMNGLLQASLTLFGVIGGPLLMIFTAGMCFRRINSTGAASGFILCLIFGLWVGFGSMLYGRRPQTLPLSTDLCSNKFQNDTLIPYFKPRPTLPQPSNLIFYNLSIFGRLLIVGSLD</sequence>
<reference evidence="14" key="3">
    <citation type="submission" date="2022-06" db="UniProtKB">
        <authorList>
            <consortium name="EnsemblMetazoa"/>
        </authorList>
    </citation>
    <scope>IDENTIFICATION</scope>
</reference>
<dbReference type="Proteomes" id="UP000070412">
    <property type="component" value="Unassembled WGS sequence"/>
</dbReference>
<accession>A0A834R3P3</accession>
<evidence type="ECO:0000256" key="2">
    <source>
        <dbReference type="ARBA" id="ARBA00006434"/>
    </source>
</evidence>
<feature type="transmembrane region" description="Helical" evidence="12">
    <location>
        <begin position="248"/>
        <end position="266"/>
    </location>
</feature>
<keyword evidence="4" id="KW-1003">Cell membrane</keyword>
<reference evidence="15" key="1">
    <citation type="journal article" date="2020" name="PLoS Negl. Trop. Dis.">
        <title>High-quality nuclear genome for Sarcoptes scabiei-A critical resource for a neglected parasite.</title>
        <authorList>
            <person name="Korhonen P.K."/>
            <person name="Gasser R.B."/>
            <person name="Ma G."/>
            <person name="Wang T."/>
            <person name="Stroehlein A.J."/>
            <person name="Young N.D."/>
            <person name="Ang C.S."/>
            <person name="Fernando D.D."/>
            <person name="Lu H.C."/>
            <person name="Taylor S."/>
            <person name="Reynolds S.L."/>
            <person name="Mofiz E."/>
            <person name="Najaraj S.H."/>
            <person name="Gowda H."/>
            <person name="Madugundu A."/>
            <person name="Renuse S."/>
            <person name="Holt D."/>
            <person name="Pandey A."/>
            <person name="Papenfuss A.T."/>
            <person name="Fischer K."/>
        </authorList>
    </citation>
    <scope>NUCLEOTIDE SEQUENCE [LARGE SCALE GENOMIC DNA]</scope>
</reference>
<dbReference type="Gene3D" id="1.20.1730.10">
    <property type="entry name" value="Sodium/glucose cotransporter"/>
    <property type="match status" value="1"/>
</dbReference>
<dbReference type="CDD" id="cd11492">
    <property type="entry name" value="SLC5sbd_NIS-SMVT"/>
    <property type="match status" value="1"/>
</dbReference>
<evidence type="ECO:0000256" key="10">
    <source>
        <dbReference type="ARBA" id="ARBA00023201"/>
    </source>
</evidence>
<feature type="transmembrane region" description="Helical" evidence="12">
    <location>
        <begin position="20"/>
        <end position="40"/>
    </location>
</feature>
<dbReference type="AlphaFoldDB" id="A0A834R3P3"/>
<dbReference type="InterPro" id="IPR038377">
    <property type="entry name" value="Na/Glc_symporter_sf"/>
</dbReference>
<evidence type="ECO:0000256" key="12">
    <source>
        <dbReference type="SAM" id="Phobius"/>
    </source>
</evidence>
<gene>
    <name evidence="13" type="ORF">SSS_6426</name>
</gene>
<dbReference type="InterPro" id="IPR051163">
    <property type="entry name" value="Sodium:Solute_Symporter_SSF"/>
</dbReference>
<feature type="transmembrane region" description="Helical" evidence="12">
    <location>
        <begin position="135"/>
        <end position="160"/>
    </location>
</feature>
<evidence type="ECO:0000313" key="13">
    <source>
        <dbReference type="EMBL" id="KAF7489476.1"/>
    </source>
</evidence>
<keyword evidence="15" id="KW-1185">Reference proteome</keyword>
<feature type="transmembrane region" description="Helical" evidence="12">
    <location>
        <begin position="92"/>
        <end position="114"/>
    </location>
</feature>
<comment type="subcellular location">
    <subcellularLocation>
        <location evidence="1">Cell membrane</location>
        <topology evidence="1">Multi-pass membrane protein</topology>
    </subcellularLocation>
</comment>
<keyword evidence="6 12" id="KW-1133">Transmembrane helix</keyword>
<feature type="transmembrane region" description="Helical" evidence="12">
    <location>
        <begin position="369"/>
        <end position="389"/>
    </location>
</feature>
<evidence type="ECO:0000313" key="14">
    <source>
        <dbReference type="EnsemblMetazoa" id="KAF7489476.1"/>
    </source>
</evidence>
<comment type="similarity">
    <text evidence="2 11">Belongs to the sodium:solute symporter (SSF) (TC 2.A.21) family.</text>
</comment>
<evidence type="ECO:0000256" key="3">
    <source>
        <dbReference type="ARBA" id="ARBA00022448"/>
    </source>
</evidence>
<dbReference type="Pfam" id="PF00474">
    <property type="entry name" value="SSF"/>
    <property type="match status" value="1"/>
</dbReference>
<evidence type="ECO:0000256" key="1">
    <source>
        <dbReference type="ARBA" id="ARBA00004651"/>
    </source>
</evidence>
<dbReference type="NCBIfam" id="TIGR00813">
    <property type="entry name" value="sss"/>
    <property type="match status" value="1"/>
</dbReference>
<evidence type="ECO:0000256" key="7">
    <source>
        <dbReference type="ARBA" id="ARBA00023053"/>
    </source>
</evidence>